<keyword evidence="5" id="KW-0732">Signal</keyword>
<accession>A0A0F9X9Q7</accession>
<feature type="domain" description="Auxiliary Activity family 9 catalytic" evidence="16">
    <location>
        <begin position="2"/>
        <end position="165"/>
    </location>
</feature>
<evidence type="ECO:0000256" key="12">
    <source>
        <dbReference type="ARBA" id="ARBA00023326"/>
    </source>
</evidence>
<evidence type="ECO:0000256" key="1">
    <source>
        <dbReference type="ARBA" id="ARBA00001973"/>
    </source>
</evidence>
<protein>
    <recommendedName>
        <fullName evidence="15">lytic cellulose monooxygenase (C4-dehydrogenating)</fullName>
        <ecNumber evidence="15">1.14.99.56</ecNumber>
    </recommendedName>
</protein>
<proteinExistence type="inferred from homology"/>
<evidence type="ECO:0000256" key="11">
    <source>
        <dbReference type="ARBA" id="ARBA00023277"/>
    </source>
</evidence>
<keyword evidence="12" id="KW-0624">Polysaccharide degradation</keyword>
<keyword evidence="4" id="KW-0479">Metal-binding</keyword>
<comment type="similarity">
    <text evidence="13">Belongs to the polysaccharide monooxygenase AA9 family.</text>
</comment>
<evidence type="ECO:0000256" key="7">
    <source>
        <dbReference type="ARBA" id="ARBA00023002"/>
    </source>
</evidence>
<comment type="cofactor">
    <cofactor evidence="1">
        <name>Cu(2+)</name>
        <dbReference type="ChEBI" id="CHEBI:29036"/>
    </cofactor>
</comment>
<evidence type="ECO:0000313" key="18">
    <source>
        <dbReference type="Proteomes" id="UP000034112"/>
    </source>
</evidence>
<dbReference type="Pfam" id="PF03443">
    <property type="entry name" value="AA9"/>
    <property type="match status" value="1"/>
</dbReference>
<evidence type="ECO:0000256" key="15">
    <source>
        <dbReference type="ARBA" id="ARBA00047174"/>
    </source>
</evidence>
<dbReference type="GO" id="GO:0005576">
    <property type="term" value="C:extracellular region"/>
    <property type="evidence" value="ECO:0007669"/>
    <property type="project" value="UniProtKB-SubCell"/>
</dbReference>
<evidence type="ECO:0000256" key="10">
    <source>
        <dbReference type="ARBA" id="ARBA00023157"/>
    </source>
</evidence>
<dbReference type="Gene3D" id="2.70.50.70">
    <property type="match status" value="1"/>
</dbReference>
<dbReference type="CDD" id="cd21175">
    <property type="entry name" value="LPMO_AA9"/>
    <property type="match status" value="1"/>
</dbReference>
<organism evidence="17 18">
    <name type="scientific">Trichoderma harzianum</name>
    <name type="common">Hypocrea lixii</name>
    <dbReference type="NCBI Taxonomy" id="5544"/>
    <lineage>
        <taxon>Eukaryota</taxon>
        <taxon>Fungi</taxon>
        <taxon>Dikarya</taxon>
        <taxon>Ascomycota</taxon>
        <taxon>Pezizomycotina</taxon>
        <taxon>Sordariomycetes</taxon>
        <taxon>Hypocreomycetidae</taxon>
        <taxon>Hypocreales</taxon>
        <taxon>Hypocreaceae</taxon>
        <taxon>Trichoderma</taxon>
    </lineage>
</organism>
<keyword evidence="10" id="KW-1015">Disulfide bond</keyword>
<dbReference type="Proteomes" id="UP000034112">
    <property type="component" value="Unassembled WGS sequence"/>
</dbReference>
<comment type="subcellular location">
    <subcellularLocation>
        <location evidence="2">Secreted</location>
    </subcellularLocation>
</comment>
<dbReference type="PANTHER" id="PTHR33353:SF10">
    <property type="entry name" value="ENDO-BETA-1,4-GLUCANASE D"/>
    <property type="match status" value="1"/>
</dbReference>
<evidence type="ECO:0000256" key="14">
    <source>
        <dbReference type="ARBA" id="ARBA00045077"/>
    </source>
</evidence>
<keyword evidence="6" id="KW-0136">Cellulose degradation</keyword>
<keyword evidence="11" id="KW-0119">Carbohydrate metabolism</keyword>
<keyword evidence="17" id="KW-0378">Hydrolase</keyword>
<dbReference type="GO" id="GO:0016787">
    <property type="term" value="F:hydrolase activity"/>
    <property type="evidence" value="ECO:0007669"/>
    <property type="project" value="UniProtKB-KW"/>
</dbReference>
<dbReference type="InterPro" id="IPR005103">
    <property type="entry name" value="AA9_LPMO"/>
</dbReference>
<dbReference type="OMA" id="PVQFYMA"/>
<dbReference type="AlphaFoldDB" id="A0A0F9X9Q7"/>
<gene>
    <name evidence="17" type="ORF">THAR02_10392</name>
</gene>
<evidence type="ECO:0000313" key="17">
    <source>
        <dbReference type="EMBL" id="KKO97502.1"/>
    </source>
</evidence>
<keyword evidence="8" id="KW-0186">Copper</keyword>
<dbReference type="EC" id="1.14.99.56" evidence="15"/>
<keyword evidence="3" id="KW-0964">Secreted</keyword>
<evidence type="ECO:0000256" key="6">
    <source>
        <dbReference type="ARBA" id="ARBA00023001"/>
    </source>
</evidence>
<dbReference type="InterPro" id="IPR049892">
    <property type="entry name" value="AA9"/>
</dbReference>
<dbReference type="GO" id="GO:0030245">
    <property type="term" value="P:cellulose catabolic process"/>
    <property type="evidence" value="ECO:0007669"/>
    <property type="project" value="UniProtKB-KW"/>
</dbReference>
<name>A0A0F9X9Q7_TRIHA</name>
<keyword evidence="7" id="KW-0560">Oxidoreductase</keyword>
<dbReference type="GO" id="GO:0046872">
    <property type="term" value="F:metal ion binding"/>
    <property type="evidence" value="ECO:0007669"/>
    <property type="project" value="UniProtKB-KW"/>
</dbReference>
<evidence type="ECO:0000256" key="8">
    <source>
        <dbReference type="ARBA" id="ARBA00023008"/>
    </source>
</evidence>
<dbReference type="OrthoDB" id="5271017at2759"/>
<comment type="caution">
    <text evidence="17">The sequence shown here is derived from an EMBL/GenBank/DDBJ whole genome shotgun (WGS) entry which is preliminary data.</text>
</comment>
<evidence type="ECO:0000256" key="13">
    <source>
        <dbReference type="ARBA" id="ARBA00044502"/>
    </source>
</evidence>
<evidence type="ECO:0000256" key="2">
    <source>
        <dbReference type="ARBA" id="ARBA00004613"/>
    </source>
</evidence>
<evidence type="ECO:0000256" key="9">
    <source>
        <dbReference type="ARBA" id="ARBA00023033"/>
    </source>
</evidence>
<evidence type="ECO:0000256" key="5">
    <source>
        <dbReference type="ARBA" id="ARBA00022729"/>
    </source>
</evidence>
<sequence>MDINSTDLRCNEDGVDSGLQTETVTITAASLIGFTPSNSISHVGPLMVYMAKAPGDPSDWNGAGQFWFKINEWSPDFSTGSINWPQLGLLQYEFTIPSTLSNGEYIVSIEHLAVHNGANYGGAQFFVACGQVKVNGGSAGSPRPLVAIPGAYSPNDPGIYFNTSYPPLYFTLFMTIFEP</sequence>
<evidence type="ECO:0000259" key="16">
    <source>
        <dbReference type="Pfam" id="PF03443"/>
    </source>
</evidence>
<dbReference type="EMBL" id="JOKZ01000554">
    <property type="protein sequence ID" value="KKO97502.1"/>
    <property type="molecule type" value="Genomic_DNA"/>
</dbReference>
<reference evidence="18" key="1">
    <citation type="journal article" date="2015" name="Genome Announc.">
        <title>Draft whole-genome sequence of the biocontrol agent Trichoderma harzianum T6776.</title>
        <authorList>
            <person name="Baroncelli R."/>
            <person name="Piaggeschi G."/>
            <person name="Fiorini L."/>
            <person name="Bertolini E."/>
            <person name="Zapparata A."/>
            <person name="Pe M.E."/>
            <person name="Sarrocco S."/>
            <person name="Vannacci G."/>
        </authorList>
    </citation>
    <scope>NUCLEOTIDE SEQUENCE [LARGE SCALE GENOMIC DNA]</scope>
    <source>
        <strain evidence="18">T6776</strain>
    </source>
</reference>
<evidence type="ECO:0000256" key="4">
    <source>
        <dbReference type="ARBA" id="ARBA00022723"/>
    </source>
</evidence>
<keyword evidence="9" id="KW-0503">Monooxygenase</keyword>
<dbReference type="PANTHER" id="PTHR33353">
    <property type="entry name" value="PUTATIVE (AFU_ORTHOLOGUE AFUA_1G12560)-RELATED"/>
    <property type="match status" value="1"/>
</dbReference>
<dbReference type="GO" id="GO:0004497">
    <property type="term" value="F:monooxygenase activity"/>
    <property type="evidence" value="ECO:0007669"/>
    <property type="project" value="UniProtKB-KW"/>
</dbReference>
<comment type="catalytic activity">
    <reaction evidence="14">
        <text>[(1-&gt;4)-beta-D-glucosyl]n+m + reduced acceptor + O2 = 4-dehydro-beta-D-glucosyl-[(1-&gt;4)-beta-D-glucosyl]n-1 + [(1-&gt;4)-beta-D-glucosyl]m + acceptor + H2O.</text>
        <dbReference type="EC" id="1.14.99.56"/>
    </reaction>
</comment>
<evidence type="ECO:0000256" key="3">
    <source>
        <dbReference type="ARBA" id="ARBA00022525"/>
    </source>
</evidence>